<sequence>GSGGSKRRDRENQDGILGGPAPVSPPSPAGARLPGHVCMEVESQTRRRVQAMQGGQAQAKERVLRQLLGLVCAPHPQLHPNYGPGP</sequence>
<proteinExistence type="predicted"/>
<accession>A0A452GWC3</accession>
<evidence type="ECO:0000313" key="2">
    <source>
        <dbReference type="Ensembl" id="ENSGAGP00000006387.1"/>
    </source>
</evidence>
<dbReference type="STRING" id="38772.ENSGAGP00000006387"/>
<evidence type="ECO:0000256" key="1">
    <source>
        <dbReference type="SAM" id="MobiDB-lite"/>
    </source>
</evidence>
<dbReference type="Ensembl" id="ENSGAGT00000007430.1">
    <property type="protein sequence ID" value="ENSGAGP00000006387.1"/>
    <property type="gene ID" value="ENSGAGG00000005159.1"/>
</dbReference>
<keyword evidence="3" id="KW-1185">Reference proteome</keyword>
<feature type="compositionally biased region" description="Basic and acidic residues" evidence="1">
    <location>
        <begin position="1"/>
        <end position="13"/>
    </location>
</feature>
<feature type="region of interest" description="Disordered" evidence="1">
    <location>
        <begin position="1"/>
        <end position="34"/>
    </location>
</feature>
<evidence type="ECO:0000313" key="3">
    <source>
        <dbReference type="Proteomes" id="UP000291020"/>
    </source>
</evidence>
<protein>
    <submittedName>
        <fullName evidence="2">Uncharacterized protein</fullName>
    </submittedName>
</protein>
<reference evidence="3" key="1">
    <citation type="journal article" date="2017" name="PLoS ONE">
        <title>The Agassiz's desert tortoise genome provides a resource for the conservation of a threatened species.</title>
        <authorList>
            <person name="Tollis M."/>
            <person name="DeNardo D.F."/>
            <person name="Cornelius J.A."/>
            <person name="Dolby G.A."/>
            <person name="Edwards T."/>
            <person name="Henen B.T."/>
            <person name="Karl A.E."/>
            <person name="Murphy R.W."/>
            <person name="Kusumi K."/>
        </authorList>
    </citation>
    <scope>NUCLEOTIDE SEQUENCE [LARGE SCALE GENOMIC DNA]</scope>
</reference>
<reference evidence="2" key="3">
    <citation type="submission" date="2025-09" db="UniProtKB">
        <authorList>
            <consortium name="Ensembl"/>
        </authorList>
    </citation>
    <scope>IDENTIFICATION</scope>
</reference>
<name>A0A452GWC3_9SAUR</name>
<dbReference type="AlphaFoldDB" id="A0A452GWC3"/>
<reference evidence="2" key="2">
    <citation type="submission" date="2025-08" db="UniProtKB">
        <authorList>
            <consortium name="Ensembl"/>
        </authorList>
    </citation>
    <scope>IDENTIFICATION</scope>
</reference>
<dbReference type="Proteomes" id="UP000291020">
    <property type="component" value="Unassembled WGS sequence"/>
</dbReference>
<organism evidence="2 3">
    <name type="scientific">Gopherus agassizii</name>
    <name type="common">Agassiz's desert tortoise</name>
    <dbReference type="NCBI Taxonomy" id="38772"/>
    <lineage>
        <taxon>Eukaryota</taxon>
        <taxon>Metazoa</taxon>
        <taxon>Chordata</taxon>
        <taxon>Craniata</taxon>
        <taxon>Vertebrata</taxon>
        <taxon>Euteleostomi</taxon>
        <taxon>Archelosauria</taxon>
        <taxon>Testudinata</taxon>
        <taxon>Testudines</taxon>
        <taxon>Cryptodira</taxon>
        <taxon>Durocryptodira</taxon>
        <taxon>Testudinoidea</taxon>
        <taxon>Testudinidae</taxon>
        <taxon>Gopherus</taxon>
    </lineage>
</organism>